<dbReference type="PANTHER" id="PTHR10606:SF32">
    <property type="entry name" value="6-PHOSPHOFRUCTO-2-KINASE 1"/>
    <property type="match status" value="1"/>
</dbReference>
<dbReference type="InterPro" id="IPR013079">
    <property type="entry name" value="6Phosfructo_kin"/>
</dbReference>
<name>A0A9W7XZI9_9FUNG</name>
<dbReference type="Gene3D" id="3.40.50.1240">
    <property type="entry name" value="Phosphoglycerate mutase-like"/>
    <property type="match status" value="1"/>
</dbReference>
<dbReference type="Gene3D" id="3.40.50.300">
    <property type="entry name" value="P-loop containing nucleotide triphosphate hydrolases"/>
    <property type="match status" value="1"/>
</dbReference>
<dbReference type="PROSITE" id="PS00175">
    <property type="entry name" value="PG_MUTASE"/>
    <property type="match status" value="1"/>
</dbReference>
<gene>
    <name evidence="5" type="primary">PFK26</name>
    <name evidence="5" type="ORF">LPJ53_001686</name>
</gene>
<feature type="domain" description="6-phosphofructo-2-kinase" evidence="4">
    <location>
        <begin position="15"/>
        <end position="70"/>
    </location>
</feature>
<dbReference type="Pfam" id="PF00300">
    <property type="entry name" value="His_Phos_1"/>
    <property type="match status" value="2"/>
</dbReference>
<keyword evidence="6" id="KW-1185">Reference proteome</keyword>
<dbReference type="PRINTS" id="PR00991">
    <property type="entry name" value="6PFRUCTKNASE"/>
</dbReference>
<feature type="domain" description="6-phosphofructo-2-kinase" evidence="4">
    <location>
        <begin position="133"/>
        <end position="296"/>
    </location>
</feature>
<keyword evidence="5" id="KW-0808">Transferase</keyword>
<organism evidence="5 6">
    <name type="scientific">Coemansia erecta</name>
    <dbReference type="NCBI Taxonomy" id="147472"/>
    <lineage>
        <taxon>Eukaryota</taxon>
        <taxon>Fungi</taxon>
        <taxon>Fungi incertae sedis</taxon>
        <taxon>Zoopagomycota</taxon>
        <taxon>Kickxellomycotina</taxon>
        <taxon>Kickxellomycetes</taxon>
        <taxon>Kickxellales</taxon>
        <taxon>Kickxellaceae</taxon>
        <taxon>Coemansia</taxon>
    </lineage>
</organism>
<dbReference type="OrthoDB" id="267323at2759"/>
<evidence type="ECO:0000256" key="1">
    <source>
        <dbReference type="ARBA" id="ARBA00022741"/>
    </source>
</evidence>
<dbReference type="InterPro" id="IPR003094">
    <property type="entry name" value="6Pfruct_kin"/>
</dbReference>
<keyword evidence="1" id="KW-0547">Nucleotide-binding</keyword>
<evidence type="ECO:0000259" key="4">
    <source>
        <dbReference type="Pfam" id="PF01591"/>
    </source>
</evidence>
<dbReference type="InterPro" id="IPR027417">
    <property type="entry name" value="P-loop_NTPase"/>
</dbReference>
<dbReference type="PANTHER" id="PTHR10606">
    <property type="entry name" value="6-PHOSPHOFRUCTO-2-KINASE/FRUCTOSE-2,6-BISPHOSPHATASE"/>
    <property type="match status" value="1"/>
</dbReference>
<feature type="region of interest" description="Disordered" evidence="3">
    <location>
        <begin position="570"/>
        <end position="596"/>
    </location>
</feature>
<dbReference type="EC" id="2.7.1.105" evidence="5"/>
<dbReference type="GO" id="GO:0005829">
    <property type="term" value="C:cytosol"/>
    <property type="evidence" value="ECO:0007669"/>
    <property type="project" value="TreeGrafter"/>
</dbReference>
<dbReference type="Pfam" id="PF01591">
    <property type="entry name" value="6PF2K"/>
    <property type="match status" value="2"/>
</dbReference>
<dbReference type="GO" id="GO:0003873">
    <property type="term" value="F:6-phosphofructo-2-kinase activity"/>
    <property type="evidence" value="ECO:0007669"/>
    <property type="project" value="UniProtKB-EC"/>
</dbReference>
<keyword evidence="2" id="KW-0067">ATP-binding</keyword>
<protein>
    <submittedName>
        <fullName evidence="5">6-phosphofructo-2-kinase</fullName>
        <ecNumber evidence="5">2.7.1.105</ecNumber>
    </submittedName>
</protein>
<comment type="caution">
    <text evidence="5">The sequence shown here is derived from an EMBL/GenBank/DDBJ whole genome shotgun (WGS) entry which is preliminary data.</text>
</comment>
<dbReference type="CDD" id="cd07067">
    <property type="entry name" value="HP_PGM_like"/>
    <property type="match status" value="1"/>
</dbReference>
<evidence type="ECO:0000256" key="2">
    <source>
        <dbReference type="ARBA" id="ARBA00022840"/>
    </source>
</evidence>
<dbReference type="GO" id="GO:0006000">
    <property type="term" value="P:fructose metabolic process"/>
    <property type="evidence" value="ECO:0007669"/>
    <property type="project" value="InterPro"/>
</dbReference>
<accession>A0A9W7XZI9</accession>
<feature type="region of interest" description="Disordered" evidence="3">
    <location>
        <begin position="359"/>
        <end position="379"/>
    </location>
</feature>
<feature type="region of interest" description="Disordered" evidence="3">
    <location>
        <begin position="68"/>
        <end position="120"/>
    </location>
</feature>
<evidence type="ECO:0000313" key="6">
    <source>
        <dbReference type="Proteomes" id="UP001149813"/>
    </source>
</evidence>
<reference evidence="5" key="1">
    <citation type="submission" date="2022-07" db="EMBL/GenBank/DDBJ databases">
        <title>Phylogenomic reconstructions and comparative analyses of Kickxellomycotina fungi.</title>
        <authorList>
            <person name="Reynolds N.K."/>
            <person name="Stajich J.E."/>
            <person name="Barry K."/>
            <person name="Grigoriev I.V."/>
            <person name="Crous P."/>
            <person name="Smith M.E."/>
        </authorList>
    </citation>
    <scope>NUCLEOTIDE SEQUENCE</scope>
    <source>
        <strain evidence="5">NBRC 32514</strain>
    </source>
</reference>
<dbReference type="SUPFAM" id="SSF53254">
    <property type="entry name" value="Phosphoglycerate mutase-like"/>
    <property type="match status" value="1"/>
</dbReference>
<feature type="compositionally biased region" description="Low complexity" evidence="3">
    <location>
        <begin position="366"/>
        <end position="379"/>
    </location>
</feature>
<evidence type="ECO:0000313" key="5">
    <source>
        <dbReference type="EMBL" id="KAJ1723991.1"/>
    </source>
</evidence>
<dbReference type="EMBL" id="JANBOJ010000045">
    <property type="protein sequence ID" value="KAJ1723991.1"/>
    <property type="molecule type" value="Genomic_DNA"/>
</dbReference>
<feature type="compositionally biased region" description="Basic and acidic residues" evidence="3">
    <location>
        <begin position="570"/>
        <end position="581"/>
    </location>
</feature>
<proteinExistence type="predicted"/>
<dbReference type="SMART" id="SM00855">
    <property type="entry name" value="PGAM"/>
    <property type="match status" value="1"/>
</dbReference>
<feature type="compositionally biased region" description="Polar residues" evidence="3">
    <location>
        <begin position="85"/>
        <end position="94"/>
    </location>
</feature>
<dbReference type="PIRSF" id="PIRSF000709">
    <property type="entry name" value="6PFK_2-Ptase"/>
    <property type="match status" value="1"/>
</dbReference>
<dbReference type="InterPro" id="IPR029033">
    <property type="entry name" value="His_PPase_superfam"/>
</dbReference>
<dbReference type="GO" id="GO:0005524">
    <property type="term" value="F:ATP binding"/>
    <property type="evidence" value="ECO:0007669"/>
    <property type="project" value="UniProtKB-KW"/>
</dbReference>
<dbReference type="InterPro" id="IPR013078">
    <property type="entry name" value="His_Pase_superF_clade-1"/>
</dbReference>
<dbReference type="GO" id="GO:0006003">
    <property type="term" value="P:fructose 2,6-bisphosphate metabolic process"/>
    <property type="evidence" value="ECO:0007669"/>
    <property type="project" value="InterPro"/>
</dbReference>
<dbReference type="SUPFAM" id="SSF52540">
    <property type="entry name" value="P-loop containing nucleoside triphosphate hydrolases"/>
    <property type="match status" value="1"/>
</dbReference>
<dbReference type="InterPro" id="IPR001345">
    <property type="entry name" value="PG/BPGM_mutase_AS"/>
</dbReference>
<dbReference type="FunFam" id="3.40.50.300:FF:000644">
    <property type="entry name" value="GpmB, Fructose-2,6-bisphosphatase"/>
    <property type="match status" value="1"/>
</dbReference>
<feature type="compositionally biased region" description="Polar residues" evidence="3">
    <location>
        <begin position="108"/>
        <end position="118"/>
    </location>
</feature>
<sequence length="596" mass="68175">MCRECPRLGHSDARTDSDHKLVVVMVGLPARGKSYIVKKLKRYLSWLGFQTKIFNVGDRRRLAGSADDYEVSGTGTTTRLERTKSNSGKTAMHNQQQQQQPCADCNKPGTQQHTSTARQGDMQAASCTQCDTRHSSTFFDPDNKKAKQLREQVAMEVFEDLLRWLQAGGQIAIHDATNSTIERRSALINRLRSETDVNLLFVESICTDKNIINRNIRLKTQSPDYVGIDPDVAEADFRARLRNYERAYRPIGTAEEKYDVQYCKIIDVGKKVIAYNIQGFLESQVVFYLMNMNLDPRVIYITRHGESEDNSVGRIGGDTGLSSNGERYAKALARFIDRRRLEFTAEVDEQNHRLEMFMASGTSSGNNSEPESVSSHSSNQSIDYSSLRLKVKPDFEIWTSMLKRTMETVEHFDPQRYRIKNIRSLNEIYAGRCEGMTYEEIATQFPEEFEARQLDKFYYRYPGIGGESYADVVLRLQQVIVELERIRHSVLLVTHRAMARTLLSYFMDIPTTHMPDMELPLGYVYSCEPRPFGNFLRVWRYNPDTDDFDEIDSSTALKIRYPKIMISDRKSPASSAHHDQHNLLPSPAETACSANT</sequence>
<evidence type="ECO:0000256" key="3">
    <source>
        <dbReference type="SAM" id="MobiDB-lite"/>
    </source>
</evidence>
<dbReference type="Proteomes" id="UP001149813">
    <property type="component" value="Unassembled WGS sequence"/>
</dbReference>
<dbReference type="AlphaFoldDB" id="A0A9W7XZI9"/>